<reference evidence="1" key="1">
    <citation type="submission" date="2017-07" db="EMBL/GenBank/DDBJ databases">
        <title>Taro Niue Genome Assembly and Annotation.</title>
        <authorList>
            <person name="Atibalentja N."/>
            <person name="Keating K."/>
            <person name="Fields C.J."/>
        </authorList>
    </citation>
    <scope>NUCLEOTIDE SEQUENCE</scope>
    <source>
        <strain evidence="1">Niue_2</strain>
        <tissue evidence="1">Leaf</tissue>
    </source>
</reference>
<evidence type="ECO:0000313" key="1">
    <source>
        <dbReference type="EMBL" id="MQM02318.1"/>
    </source>
</evidence>
<comment type="caution">
    <text evidence="1">The sequence shown here is derived from an EMBL/GenBank/DDBJ whole genome shotgun (WGS) entry which is preliminary data.</text>
</comment>
<evidence type="ECO:0000313" key="2">
    <source>
        <dbReference type="Proteomes" id="UP000652761"/>
    </source>
</evidence>
<accession>A0A843W5N1</accession>
<organism evidence="1 2">
    <name type="scientific">Colocasia esculenta</name>
    <name type="common">Wild taro</name>
    <name type="synonym">Arum esculentum</name>
    <dbReference type="NCBI Taxonomy" id="4460"/>
    <lineage>
        <taxon>Eukaryota</taxon>
        <taxon>Viridiplantae</taxon>
        <taxon>Streptophyta</taxon>
        <taxon>Embryophyta</taxon>
        <taxon>Tracheophyta</taxon>
        <taxon>Spermatophyta</taxon>
        <taxon>Magnoliopsida</taxon>
        <taxon>Liliopsida</taxon>
        <taxon>Araceae</taxon>
        <taxon>Aroideae</taxon>
        <taxon>Colocasieae</taxon>
        <taxon>Colocasia</taxon>
    </lineage>
</organism>
<dbReference type="AlphaFoldDB" id="A0A843W5N1"/>
<gene>
    <name evidence="1" type="ORF">Taro_035085</name>
</gene>
<name>A0A843W5N1_COLES</name>
<sequence>MCIYRGLSLPSLVVQGLFRNTSAVGYPRFCVSQARVFVVLGVWCWLESTVLWLVLVERQLDLSSVTARLRVTRWLWLTHRGVPGRRHSCTEALWWYLVVVGDHEVQEEEQVEDGNASE</sequence>
<dbReference type="Proteomes" id="UP000652761">
    <property type="component" value="Unassembled WGS sequence"/>
</dbReference>
<proteinExistence type="predicted"/>
<keyword evidence="2" id="KW-1185">Reference proteome</keyword>
<dbReference type="EMBL" id="NMUH01002836">
    <property type="protein sequence ID" value="MQM02318.1"/>
    <property type="molecule type" value="Genomic_DNA"/>
</dbReference>
<protein>
    <submittedName>
        <fullName evidence="1">Uncharacterized protein</fullName>
    </submittedName>
</protein>